<dbReference type="EMBL" id="UZAM01017912">
    <property type="protein sequence ID" value="VDP48793.1"/>
    <property type="molecule type" value="Genomic_DNA"/>
</dbReference>
<evidence type="ECO:0000313" key="4">
    <source>
        <dbReference type="WBParaSite" id="SBAD_0001288301-mRNA-1"/>
    </source>
</evidence>
<reference evidence="4" key="1">
    <citation type="submission" date="2016-06" db="UniProtKB">
        <authorList>
            <consortium name="WormBaseParasite"/>
        </authorList>
    </citation>
    <scope>IDENTIFICATION</scope>
</reference>
<dbReference type="SUPFAM" id="SSF51735">
    <property type="entry name" value="NAD(P)-binding Rossmann-fold domains"/>
    <property type="match status" value="1"/>
</dbReference>
<evidence type="ECO:0000313" key="3">
    <source>
        <dbReference type="Proteomes" id="UP000270296"/>
    </source>
</evidence>
<dbReference type="InterPro" id="IPR036291">
    <property type="entry name" value="NAD(P)-bd_dom_sf"/>
</dbReference>
<sequence>MLQVNHFGPFLFTNLLLDRIVESSPSRIVNVSSMASYWCSYKDFDDVKLDKTPFSGCQAYNLSKLENILFTRALARKLYEKKVTVNCLHPGLVATDIFRNVALWLVLLLWPFSKSCQEGSQTTIYLAVADEVEHVSGMYFDNCKPKIPPMSALDDSNVEKLWDCSEKVTGLKK</sequence>
<dbReference type="Pfam" id="PF00106">
    <property type="entry name" value="adh_short"/>
    <property type="match status" value="1"/>
</dbReference>
<organism evidence="4">
    <name type="scientific">Soboliphyme baturini</name>
    <dbReference type="NCBI Taxonomy" id="241478"/>
    <lineage>
        <taxon>Eukaryota</taxon>
        <taxon>Metazoa</taxon>
        <taxon>Ecdysozoa</taxon>
        <taxon>Nematoda</taxon>
        <taxon>Enoplea</taxon>
        <taxon>Dorylaimia</taxon>
        <taxon>Dioctophymatida</taxon>
        <taxon>Dioctophymatoidea</taxon>
        <taxon>Soboliphymatidae</taxon>
        <taxon>Soboliphyme</taxon>
    </lineage>
</organism>
<dbReference type="OrthoDB" id="9989144at2759"/>
<keyword evidence="1" id="KW-0560">Oxidoreductase</keyword>
<accession>A0A183J9C7</accession>
<dbReference type="AlphaFoldDB" id="A0A183J9C7"/>
<dbReference type="PRINTS" id="PR00081">
    <property type="entry name" value="GDHRDH"/>
</dbReference>
<evidence type="ECO:0000256" key="1">
    <source>
        <dbReference type="ARBA" id="ARBA00023002"/>
    </source>
</evidence>
<dbReference type="Proteomes" id="UP000270296">
    <property type="component" value="Unassembled WGS sequence"/>
</dbReference>
<dbReference type="PANTHER" id="PTHR43157">
    <property type="entry name" value="PHOSPHATIDYLINOSITOL-GLYCAN BIOSYNTHESIS CLASS F PROTEIN-RELATED"/>
    <property type="match status" value="1"/>
</dbReference>
<dbReference type="GO" id="GO:0016491">
    <property type="term" value="F:oxidoreductase activity"/>
    <property type="evidence" value="ECO:0007669"/>
    <property type="project" value="UniProtKB-KW"/>
</dbReference>
<dbReference type="InterPro" id="IPR002347">
    <property type="entry name" value="SDR_fam"/>
</dbReference>
<name>A0A183J9C7_9BILA</name>
<dbReference type="Gene3D" id="3.40.50.720">
    <property type="entry name" value="NAD(P)-binding Rossmann-like Domain"/>
    <property type="match status" value="1"/>
</dbReference>
<dbReference type="PANTHER" id="PTHR43157:SF31">
    <property type="entry name" value="PHOSPHATIDYLINOSITOL-GLYCAN BIOSYNTHESIS CLASS F PROTEIN"/>
    <property type="match status" value="1"/>
</dbReference>
<dbReference type="WBParaSite" id="SBAD_0001288301-mRNA-1">
    <property type="protein sequence ID" value="SBAD_0001288301-mRNA-1"/>
    <property type="gene ID" value="SBAD_0001288301"/>
</dbReference>
<proteinExistence type="predicted"/>
<evidence type="ECO:0000313" key="2">
    <source>
        <dbReference type="EMBL" id="VDP48793.1"/>
    </source>
</evidence>
<protein>
    <submittedName>
        <fullName evidence="4">Retinol dehydrogenase 14</fullName>
    </submittedName>
</protein>
<gene>
    <name evidence="2" type="ORF">SBAD_LOCUS12475</name>
</gene>
<reference evidence="2 3" key="2">
    <citation type="submission" date="2018-11" db="EMBL/GenBank/DDBJ databases">
        <authorList>
            <consortium name="Pathogen Informatics"/>
        </authorList>
    </citation>
    <scope>NUCLEOTIDE SEQUENCE [LARGE SCALE GENOMIC DNA]</scope>
</reference>
<keyword evidence="3" id="KW-1185">Reference proteome</keyword>